<gene>
    <name evidence="4" type="ORF">GCM10023231_21060</name>
</gene>
<dbReference type="InterPro" id="IPR018060">
    <property type="entry name" value="HTH_AraC"/>
</dbReference>
<dbReference type="Proteomes" id="UP001501411">
    <property type="component" value="Unassembled WGS sequence"/>
</dbReference>
<dbReference type="Gene3D" id="1.10.10.60">
    <property type="entry name" value="Homeodomain-like"/>
    <property type="match status" value="1"/>
</dbReference>
<evidence type="ECO:0000256" key="1">
    <source>
        <dbReference type="ARBA" id="ARBA00023015"/>
    </source>
</evidence>
<feature type="domain" description="HTH araC/xylS-type" evidence="3">
    <location>
        <begin position="177"/>
        <end position="264"/>
    </location>
</feature>
<evidence type="ECO:0000259" key="3">
    <source>
        <dbReference type="PROSITE" id="PS01124"/>
    </source>
</evidence>
<proteinExistence type="predicted"/>
<evidence type="ECO:0000313" key="4">
    <source>
        <dbReference type="EMBL" id="GAA4792683.1"/>
    </source>
</evidence>
<accession>A0ABP9BCJ0</accession>
<comment type="caution">
    <text evidence="4">The sequence shown here is derived from an EMBL/GenBank/DDBJ whole genome shotgun (WGS) entry which is preliminary data.</text>
</comment>
<organism evidence="4 5">
    <name type="scientific">Olivibacter ginsenosidimutans</name>
    <dbReference type="NCBI Taxonomy" id="1176537"/>
    <lineage>
        <taxon>Bacteria</taxon>
        <taxon>Pseudomonadati</taxon>
        <taxon>Bacteroidota</taxon>
        <taxon>Sphingobacteriia</taxon>
        <taxon>Sphingobacteriales</taxon>
        <taxon>Sphingobacteriaceae</taxon>
        <taxon>Olivibacter</taxon>
    </lineage>
</organism>
<dbReference type="SMART" id="SM00342">
    <property type="entry name" value="HTH_ARAC"/>
    <property type="match status" value="1"/>
</dbReference>
<evidence type="ECO:0000256" key="2">
    <source>
        <dbReference type="ARBA" id="ARBA00023163"/>
    </source>
</evidence>
<name>A0ABP9BCJ0_9SPHI</name>
<dbReference type="InterPro" id="IPR009057">
    <property type="entry name" value="Homeodomain-like_sf"/>
</dbReference>
<dbReference type="Pfam" id="PF12833">
    <property type="entry name" value="HTH_18"/>
    <property type="match status" value="1"/>
</dbReference>
<dbReference type="RefSeq" id="WP_345231736.1">
    <property type="nucleotide sequence ID" value="NZ_BAABIQ010000033.1"/>
</dbReference>
<evidence type="ECO:0000313" key="5">
    <source>
        <dbReference type="Proteomes" id="UP001501411"/>
    </source>
</evidence>
<keyword evidence="5" id="KW-1185">Reference proteome</keyword>
<dbReference type="SUPFAM" id="SSF46689">
    <property type="entry name" value="Homeodomain-like"/>
    <property type="match status" value="1"/>
</dbReference>
<reference evidence="5" key="1">
    <citation type="journal article" date="2019" name="Int. J. Syst. Evol. Microbiol.">
        <title>The Global Catalogue of Microorganisms (GCM) 10K type strain sequencing project: providing services to taxonomists for standard genome sequencing and annotation.</title>
        <authorList>
            <consortium name="The Broad Institute Genomics Platform"/>
            <consortium name="The Broad Institute Genome Sequencing Center for Infectious Disease"/>
            <person name="Wu L."/>
            <person name="Ma J."/>
        </authorList>
    </citation>
    <scope>NUCLEOTIDE SEQUENCE [LARGE SCALE GENOMIC DNA]</scope>
    <source>
        <strain evidence="5">JCM 18200</strain>
    </source>
</reference>
<dbReference type="PROSITE" id="PS01124">
    <property type="entry name" value="HTH_ARAC_FAMILY_2"/>
    <property type="match status" value="1"/>
</dbReference>
<keyword evidence="1" id="KW-0805">Transcription regulation</keyword>
<dbReference type="EMBL" id="BAABIQ010000033">
    <property type="protein sequence ID" value="GAA4792683.1"/>
    <property type="molecule type" value="Genomic_DNA"/>
</dbReference>
<protein>
    <recommendedName>
        <fullName evidence="3">HTH araC/xylS-type domain-containing protein</fullName>
    </recommendedName>
</protein>
<keyword evidence="2" id="KW-0804">Transcription</keyword>
<sequence>MVNTDLKYHNYRIPVPAAYEAVFTHFYFAANKSKTTITKKLLPSFQKIMLFNFGSPTIIHSPQRTEIIVEKCLVLGPIKQAFDYSLLPDSEILVANFKDDAFYRFFGDAAAGVNLPIHPDELLHENCFTALWTVLHGIQDTHEKVDFILEYCKPYLNPQGTIATQLTHISNGNLNPIKVVASKRQQTERHIQQEYKRQFGYTAKEKMRYHRFLIAVERLEEIASHDGSVNWFEIVDDCGYYDQSQLIRDFKYYIGMSPMKYLKFQQDICTAKP</sequence>